<name>A0A6N2NEX5_SALVM</name>
<dbReference type="InterPro" id="IPR002347">
    <property type="entry name" value="SDR_fam"/>
</dbReference>
<dbReference type="FunFam" id="3.40.50.720:FF:000084">
    <property type="entry name" value="Short-chain dehydrogenase reductase"/>
    <property type="match status" value="1"/>
</dbReference>
<dbReference type="InterPro" id="IPR036291">
    <property type="entry name" value="NAD(P)-bd_dom_sf"/>
</dbReference>
<dbReference type="PRINTS" id="PR00081">
    <property type="entry name" value="GDHRDH"/>
</dbReference>
<dbReference type="Pfam" id="PF00106">
    <property type="entry name" value="adh_short"/>
    <property type="match status" value="1"/>
</dbReference>
<gene>
    <name evidence="2" type="ORF">SVIM_LOCUS503888</name>
</gene>
<dbReference type="SUPFAM" id="SSF51735">
    <property type="entry name" value="NAD(P)-binding Rossmann-fold domains"/>
    <property type="match status" value="2"/>
</dbReference>
<proteinExistence type="inferred from homology"/>
<accession>A0A6N2NEX5</accession>
<protein>
    <submittedName>
        <fullName evidence="2">Uncharacterized protein</fullName>
    </submittedName>
</protein>
<evidence type="ECO:0000256" key="1">
    <source>
        <dbReference type="ARBA" id="ARBA00006484"/>
    </source>
</evidence>
<organism evidence="2">
    <name type="scientific">Salix viminalis</name>
    <name type="common">Common osier</name>
    <name type="synonym">Basket willow</name>
    <dbReference type="NCBI Taxonomy" id="40686"/>
    <lineage>
        <taxon>Eukaryota</taxon>
        <taxon>Viridiplantae</taxon>
        <taxon>Streptophyta</taxon>
        <taxon>Embryophyta</taxon>
        <taxon>Tracheophyta</taxon>
        <taxon>Spermatophyta</taxon>
        <taxon>Magnoliopsida</taxon>
        <taxon>eudicotyledons</taxon>
        <taxon>Gunneridae</taxon>
        <taxon>Pentapetalae</taxon>
        <taxon>rosids</taxon>
        <taxon>fabids</taxon>
        <taxon>Malpighiales</taxon>
        <taxon>Salicaceae</taxon>
        <taxon>Saliceae</taxon>
        <taxon>Salix</taxon>
    </lineage>
</organism>
<dbReference type="EMBL" id="CAADRP010002296">
    <property type="protein sequence ID" value="VFU65620.1"/>
    <property type="molecule type" value="Genomic_DNA"/>
</dbReference>
<comment type="similarity">
    <text evidence="1">Belongs to the short-chain dehydrogenases/reductases (SDR) family.</text>
</comment>
<dbReference type="Gene3D" id="3.40.50.720">
    <property type="entry name" value="NAD(P)-binding Rossmann-like Domain"/>
    <property type="match status" value="2"/>
</dbReference>
<evidence type="ECO:0000313" key="2">
    <source>
        <dbReference type="EMBL" id="VFU65620.1"/>
    </source>
</evidence>
<sequence length="439" mass="46447">MANTKKVQDKVAIVTGGASGIGEATVLAFAENGARGVVIADIQDEKGQKLAESIGANRSTYIHCDVTDENKSNPSWNLLFNSTASSTHHELWSANYSRPRPGLIRQTVCNKRSWCCSMPEARGACDGEGVKGSVICSSSTAANLVASTVTDYIMAKCGVVALMKCASYQLAYYTKSQLIPPEMANAKKVQDKVAIVTGGASGFGEATVLAFAENGARGVVIADIQDEKGQKLAESIGTNRSTYIHCDVTDENQVKSLVDSTVQLYGQLDVIFCNAGVMSFGQQTVLDFDLGLLRQTVRSKRSWCSSMPEARGACDGGRSIICTASTAANLVASTVTDYIMAKCGVVALMKCASYQLGKHGIRVNCVSPGPVATPMVCEANNMGVEELEKLFVSICCLKGVLKAKHIADAVLFLASTDSEFVTGQNLMVDGGYAFQGAVN</sequence>
<dbReference type="AlphaFoldDB" id="A0A6N2NEX5"/>
<dbReference type="PANTHER" id="PTHR42820">
    <property type="entry name" value="SHORT-CHAIN DEHYDROGENASE REDUCTASE"/>
    <property type="match status" value="1"/>
</dbReference>
<dbReference type="PANTHER" id="PTHR42820:SF13">
    <property type="entry name" value="(-)-ISOPIPERITENOL_(-)-CARVEOL DEHYDROGENASE, MITOCHONDRIAL-LIKE"/>
    <property type="match status" value="1"/>
</dbReference>
<dbReference type="Pfam" id="PF13561">
    <property type="entry name" value="adh_short_C2"/>
    <property type="match status" value="1"/>
</dbReference>
<reference evidence="2" key="1">
    <citation type="submission" date="2019-03" db="EMBL/GenBank/DDBJ databases">
        <authorList>
            <person name="Mank J."/>
            <person name="Almeida P."/>
        </authorList>
    </citation>
    <scope>NUCLEOTIDE SEQUENCE</scope>
    <source>
        <strain evidence="2">78183</strain>
    </source>
</reference>